<sequence length="159" mass="17694">MALTGREKSTILLSILGADVSTRILRYLPDEMAELIASGINRLPSPSPVALSEVMNEFQSFLALPERPRPQLPLPAEVVPAEQPIVQRPKRSYGILMYERPQLSAFLISLMPEEQREEALQGLSRGREVVAEMLQALKNNPLAETLAGRLKELYAGKLF</sequence>
<dbReference type="Proteomes" id="UP000231343">
    <property type="component" value="Unassembled WGS sequence"/>
</dbReference>
<dbReference type="SUPFAM" id="SSF48029">
    <property type="entry name" value="FliG"/>
    <property type="match status" value="1"/>
</dbReference>
<comment type="caution">
    <text evidence="2">The sequence shown here is derived from an EMBL/GenBank/DDBJ whole genome shotgun (WGS) entry which is preliminary data.</text>
</comment>
<dbReference type="Gene3D" id="1.10.220.30">
    <property type="match status" value="1"/>
</dbReference>
<evidence type="ECO:0000313" key="2">
    <source>
        <dbReference type="EMBL" id="PIS29987.1"/>
    </source>
</evidence>
<reference evidence="2 3" key="1">
    <citation type="submission" date="2017-09" db="EMBL/GenBank/DDBJ databases">
        <title>Depth-based differentiation of microbial function through sediment-hosted aquifers and enrichment of novel symbionts in the deep terrestrial subsurface.</title>
        <authorList>
            <person name="Probst A.J."/>
            <person name="Ladd B."/>
            <person name="Jarett J.K."/>
            <person name="Geller-Mcgrath D.E."/>
            <person name="Sieber C.M."/>
            <person name="Emerson J.B."/>
            <person name="Anantharaman K."/>
            <person name="Thomas B.C."/>
            <person name="Malmstrom R."/>
            <person name="Stieglmeier M."/>
            <person name="Klingl A."/>
            <person name="Woyke T."/>
            <person name="Ryan C.M."/>
            <person name="Banfield J.F."/>
        </authorList>
    </citation>
    <scope>NUCLEOTIDE SEQUENCE [LARGE SCALE GENOMIC DNA]</scope>
    <source>
        <strain evidence="2">CG08_land_8_20_14_0_20_45_16</strain>
    </source>
</reference>
<dbReference type="EMBL" id="PEYM01000066">
    <property type="protein sequence ID" value="PIS29987.1"/>
    <property type="molecule type" value="Genomic_DNA"/>
</dbReference>
<feature type="domain" description="Flagellar motor switch protein FliG N-terminal" evidence="1">
    <location>
        <begin position="3"/>
        <end position="60"/>
    </location>
</feature>
<protein>
    <recommendedName>
        <fullName evidence="1">Flagellar motor switch protein FliG N-terminal domain-containing protein</fullName>
    </recommendedName>
</protein>
<dbReference type="InterPro" id="IPR028263">
    <property type="entry name" value="FliG_N"/>
</dbReference>
<gene>
    <name evidence="2" type="ORF">COT42_03845</name>
</gene>
<evidence type="ECO:0000259" key="1">
    <source>
        <dbReference type="Pfam" id="PF14842"/>
    </source>
</evidence>
<dbReference type="AlphaFoldDB" id="A0A2H0XYU1"/>
<organism evidence="2 3">
    <name type="scientific">Candidatus Saganbacteria bacterium CG08_land_8_20_14_0_20_45_16</name>
    <dbReference type="NCBI Taxonomy" id="2014293"/>
    <lineage>
        <taxon>Bacteria</taxon>
        <taxon>Bacillati</taxon>
        <taxon>Saganbacteria</taxon>
    </lineage>
</organism>
<accession>A0A2H0XYU1</accession>
<evidence type="ECO:0000313" key="3">
    <source>
        <dbReference type="Proteomes" id="UP000231343"/>
    </source>
</evidence>
<dbReference type="Pfam" id="PF14842">
    <property type="entry name" value="FliG_N"/>
    <property type="match status" value="1"/>
</dbReference>
<name>A0A2H0XYU1_UNCSA</name>
<dbReference type="InterPro" id="IPR011002">
    <property type="entry name" value="FliG_a-hlx"/>
</dbReference>
<proteinExistence type="predicted"/>